<name>A0A1R0KX20_9PSEU</name>
<comment type="caution">
    <text evidence="1">The sequence shown here is derived from an EMBL/GenBank/DDBJ whole genome shotgun (WGS) entry which is preliminary data.</text>
</comment>
<dbReference type="RefSeq" id="WP_076159520.1">
    <property type="nucleotide sequence ID" value="NZ_JBEZVB010000001.1"/>
</dbReference>
<dbReference type="STRING" id="76021.BS329_12310"/>
<evidence type="ECO:0000313" key="2">
    <source>
        <dbReference type="Proteomes" id="UP000187486"/>
    </source>
</evidence>
<dbReference type="InterPro" id="IPR036170">
    <property type="entry name" value="YezG-like_sf"/>
</dbReference>
<proteinExistence type="predicted"/>
<reference evidence="1 2" key="1">
    <citation type="submission" date="2016-01" db="EMBL/GenBank/DDBJ databases">
        <title>Amycolatopsis coloradensis genome sequencing and assembly.</title>
        <authorList>
            <person name="Mayilraj S."/>
        </authorList>
    </citation>
    <scope>NUCLEOTIDE SEQUENCE [LARGE SCALE GENOMIC DNA]</scope>
    <source>
        <strain evidence="1 2">DSM 44225</strain>
    </source>
</reference>
<dbReference type="OrthoDB" id="6957847at2"/>
<gene>
    <name evidence="1" type="ORF">BS329_12310</name>
</gene>
<keyword evidence="2" id="KW-1185">Reference proteome</keyword>
<dbReference type="SUPFAM" id="SSF160424">
    <property type="entry name" value="BH3703-like"/>
    <property type="match status" value="1"/>
</dbReference>
<sequence length="146" mass="16348">MTDVLTEDIASALRAAAPEGWAKISLTVSATVLAYDYATEIRLGDGRSGDIELPAEVRNGFRELRSRMYEPGRGTWFSATLVMTPGAAPEFSFTFDENPKWWPPLHPTAFTRDLEAFPRDEEHVPPWLRNLVAEGAQLEQERETPA</sequence>
<accession>A0A1R0KX20</accession>
<protein>
    <submittedName>
        <fullName evidence="1">Uncharacterized protein</fullName>
    </submittedName>
</protein>
<evidence type="ECO:0000313" key="1">
    <source>
        <dbReference type="EMBL" id="OLZ53550.1"/>
    </source>
</evidence>
<dbReference type="EMBL" id="MQUQ01000005">
    <property type="protein sequence ID" value="OLZ53550.1"/>
    <property type="molecule type" value="Genomic_DNA"/>
</dbReference>
<dbReference type="Proteomes" id="UP000187486">
    <property type="component" value="Unassembled WGS sequence"/>
</dbReference>
<dbReference type="AlphaFoldDB" id="A0A1R0KX20"/>
<organism evidence="1 2">
    <name type="scientific">Amycolatopsis coloradensis</name>
    <dbReference type="NCBI Taxonomy" id="76021"/>
    <lineage>
        <taxon>Bacteria</taxon>
        <taxon>Bacillati</taxon>
        <taxon>Actinomycetota</taxon>
        <taxon>Actinomycetes</taxon>
        <taxon>Pseudonocardiales</taxon>
        <taxon>Pseudonocardiaceae</taxon>
        <taxon>Amycolatopsis</taxon>
    </lineage>
</organism>